<sequence>MTMEINISIKLEDGDIALLIQSIFELIKRIPQEKVQVNIDPNAKPDLNTGTAPIRINDYEQGTAVDIDKIHYNNSGEPYGWDAETTKAPSKNNTTSEDIYYSNDGSTVKKIDNEQKKNEE</sequence>
<gene>
    <name evidence="2" type="ORF">LCGC14_0224430</name>
</gene>
<evidence type="ECO:0000313" key="2">
    <source>
        <dbReference type="EMBL" id="KKN90859.1"/>
    </source>
</evidence>
<feature type="region of interest" description="Disordered" evidence="1">
    <location>
        <begin position="77"/>
        <end position="120"/>
    </location>
</feature>
<reference evidence="2" key="1">
    <citation type="journal article" date="2015" name="Nature">
        <title>Complex archaea that bridge the gap between prokaryotes and eukaryotes.</title>
        <authorList>
            <person name="Spang A."/>
            <person name="Saw J.H."/>
            <person name="Jorgensen S.L."/>
            <person name="Zaremba-Niedzwiedzka K."/>
            <person name="Martijn J."/>
            <person name="Lind A.E."/>
            <person name="van Eijk R."/>
            <person name="Schleper C."/>
            <person name="Guy L."/>
            <person name="Ettema T.J."/>
        </authorList>
    </citation>
    <scope>NUCLEOTIDE SEQUENCE</scope>
</reference>
<dbReference type="EMBL" id="LAZR01000107">
    <property type="protein sequence ID" value="KKN90859.1"/>
    <property type="molecule type" value="Genomic_DNA"/>
</dbReference>
<proteinExistence type="predicted"/>
<protein>
    <submittedName>
        <fullName evidence="2">Uncharacterized protein</fullName>
    </submittedName>
</protein>
<evidence type="ECO:0000256" key="1">
    <source>
        <dbReference type="SAM" id="MobiDB-lite"/>
    </source>
</evidence>
<feature type="compositionally biased region" description="Basic and acidic residues" evidence="1">
    <location>
        <begin position="107"/>
        <end position="120"/>
    </location>
</feature>
<organism evidence="2">
    <name type="scientific">marine sediment metagenome</name>
    <dbReference type="NCBI Taxonomy" id="412755"/>
    <lineage>
        <taxon>unclassified sequences</taxon>
        <taxon>metagenomes</taxon>
        <taxon>ecological metagenomes</taxon>
    </lineage>
</organism>
<accession>A0A0F9UGT0</accession>
<comment type="caution">
    <text evidence="2">The sequence shown here is derived from an EMBL/GenBank/DDBJ whole genome shotgun (WGS) entry which is preliminary data.</text>
</comment>
<feature type="compositionally biased region" description="Polar residues" evidence="1">
    <location>
        <begin position="87"/>
        <end position="97"/>
    </location>
</feature>
<name>A0A0F9UGT0_9ZZZZ</name>
<dbReference type="AlphaFoldDB" id="A0A0F9UGT0"/>